<evidence type="ECO:0000313" key="12">
    <source>
        <dbReference type="EMBL" id="KAL2045791.1"/>
    </source>
</evidence>
<feature type="compositionally biased region" description="Basic and acidic residues" evidence="10">
    <location>
        <begin position="286"/>
        <end position="303"/>
    </location>
</feature>
<keyword evidence="5" id="KW-0808">Transferase</keyword>
<dbReference type="InterPro" id="IPR047182">
    <property type="entry name" value="MRM1"/>
</dbReference>
<dbReference type="InterPro" id="IPR029028">
    <property type="entry name" value="Alpha/beta_knot_MTases"/>
</dbReference>
<dbReference type="InterPro" id="IPR001537">
    <property type="entry name" value="SpoU_MeTrfase"/>
</dbReference>
<keyword evidence="3" id="KW-0698">rRNA processing</keyword>
<dbReference type="InterPro" id="IPR029026">
    <property type="entry name" value="tRNA_m1G_MTases_N"/>
</dbReference>
<evidence type="ECO:0000256" key="1">
    <source>
        <dbReference type="ARBA" id="ARBA00004173"/>
    </source>
</evidence>
<dbReference type="PANTHER" id="PTHR46103">
    <property type="entry name" value="RRNA METHYLTRANSFERASE 1, MITOCHONDRIAL"/>
    <property type="match status" value="1"/>
</dbReference>
<reference evidence="12 13" key="1">
    <citation type="submission" date="2024-09" db="EMBL/GenBank/DDBJ databases">
        <title>Rethinking Asexuality: The Enigmatic Case of Functional Sexual Genes in Lepraria (Stereocaulaceae).</title>
        <authorList>
            <person name="Doellman M."/>
            <person name="Sun Y."/>
            <person name="Barcenas-Pena A."/>
            <person name="Lumbsch H.T."/>
            <person name="Grewe F."/>
        </authorList>
    </citation>
    <scope>NUCLEOTIDE SEQUENCE [LARGE SCALE GENOMIC DNA]</scope>
    <source>
        <strain evidence="12 13">Mercado 3170</strain>
    </source>
</reference>
<evidence type="ECO:0000256" key="3">
    <source>
        <dbReference type="ARBA" id="ARBA00022552"/>
    </source>
</evidence>
<dbReference type="SUPFAM" id="SSF55315">
    <property type="entry name" value="L30e-like"/>
    <property type="match status" value="1"/>
</dbReference>
<feature type="region of interest" description="Disordered" evidence="10">
    <location>
        <begin position="197"/>
        <end position="216"/>
    </location>
</feature>
<dbReference type="Gene3D" id="3.30.1330.30">
    <property type="match status" value="1"/>
</dbReference>
<comment type="subcellular location">
    <subcellularLocation>
        <location evidence="1">Mitochondrion</location>
    </subcellularLocation>
</comment>
<evidence type="ECO:0000256" key="7">
    <source>
        <dbReference type="ARBA" id="ARBA00022946"/>
    </source>
</evidence>
<proteinExistence type="inferred from homology"/>
<dbReference type="CDD" id="cd18105">
    <property type="entry name" value="SpoU-like_MRM1"/>
    <property type="match status" value="1"/>
</dbReference>
<feature type="compositionally biased region" description="Basic and acidic residues" evidence="10">
    <location>
        <begin position="139"/>
        <end position="153"/>
    </location>
</feature>
<accession>A0ABR4AJV5</accession>
<dbReference type="PANTHER" id="PTHR46103:SF1">
    <property type="entry name" value="RRNA METHYLTRANSFERASE 1, MITOCHONDRIAL"/>
    <property type="match status" value="1"/>
</dbReference>
<keyword evidence="6" id="KW-0949">S-adenosyl-L-methionine</keyword>
<keyword evidence="8" id="KW-0496">Mitochondrion</keyword>
<dbReference type="EMBL" id="JBEFKJ010000006">
    <property type="protein sequence ID" value="KAL2045791.1"/>
    <property type="molecule type" value="Genomic_DNA"/>
</dbReference>
<comment type="similarity">
    <text evidence="2">Belongs to the class IV-like SAM-binding methyltransferase superfamily. RNA methyltransferase TrmH family.</text>
</comment>
<dbReference type="Pfam" id="PF00588">
    <property type="entry name" value="SpoU_methylase"/>
    <property type="match status" value="1"/>
</dbReference>
<sequence length="630" mass="70156">MPNLHLVKSSRPFLVLCTHQLGAADVMLSAPWYLSNGTLYKQSLVRIQTLKLQTFQAFISTNTAINNSLRRSHYEGARSGRDGRSSSGRTGNISPRERMRRPNFGQGQGMEGIEGFIGVNESQPTLRHGRSTRGRATTNRRETAFDRPSRDTQRAYAPHPDGNRVLRRAVRFGHTIEEPSKEASNAASRQAIHLNDSSQADFHSAEPGRTTHASRRVLRWKQGGEDYEKFSVPENLRKDSENDIEVPRRSFTMGRRENLSYRAMYANGSRDIDQGSSRSRPSGESGKNRPRYDNQSPEDRESDVPLSIPYTTPASEFLYGTSVVVAALLSSRRKLYKLYIYEGDNREVRNQDMNIRRLARDRNVVVERVKGGWLLLMDKMSLGRPHNGYILEASPLPKLPVTGFRSVGTQRKSFDVILDYQSREDEAVNGTETEIKYDAGFPRYPLVLFLDGILDPGNLGAILRTAFFLGVDAVAISNRRSAPLSPVALKASAGASESLPLLMVNQPGQFLDKCQNNDWKIYAAVTPSPGNSSRTGHYFTTSTLGCPVQKHPCIVVLGGEGEGLRWNIQSKANFNVGIEGRRFGQTQVDSLNVSVAAGLLCEAFLRKPSLYKNGSKKGDSDPKVVDNRIF</sequence>
<evidence type="ECO:0000256" key="5">
    <source>
        <dbReference type="ARBA" id="ARBA00022679"/>
    </source>
</evidence>
<protein>
    <recommendedName>
        <fullName evidence="9">rRNA methyltransferase 1, mitochondrial</fullName>
    </recommendedName>
</protein>
<name>A0ABR4AJV5_9LECA</name>
<keyword evidence="13" id="KW-1185">Reference proteome</keyword>
<dbReference type="InterPro" id="IPR029064">
    <property type="entry name" value="Ribosomal_eL30-like_sf"/>
</dbReference>
<feature type="region of interest" description="Disordered" evidence="10">
    <location>
        <begin position="70"/>
        <end position="163"/>
    </location>
</feature>
<evidence type="ECO:0000256" key="2">
    <source>
        <dbReference type="ARBA" id="ARBA00007228"/>
    </source>
</evidence>
<feature type="compositionally biased region" description="Low complexity" evidence="10">
    <location>
        <begin position="275"/>
        <end position="285"/>
    </location>
</feature>
<dbReference type="SMART" id="SM00967">
    <property type="entry name" value="SpoU_sub_bind"/>
    <property type="match status" value="1"/>
</dbReference>
<comment type="caution">
    <text evidence="12">The sequence shown here is derived from an EMBL/GenBank/DDBJ whole genome shotgun (WGS) entry which is preliminary data.</text>
</comment>
<evidence type="ECO:0000256" key="4">
    <source>
        <dbReference type="ARBA" id="ARBA00022603"/>
    </source>
</evidence>
<dbReference type="InterPro" id="IPR047261">
    <property type="entry name" value="MRM1_MeTrfase_dom"/>
</dbReference>
<evidence type="ECO:0000256" key="6">
    <source>
        <dbReference type="ARBA" id="ARBA00022691"/>
    </source>
</evidence>
<dbReference type="InterPro" id="IPR013123">
    <property type="entry name" value="SpoU_subst-bd"/>
</dbReference>
<keyword evidence="4" id="KW-0489">Methyltransferase</keyword>
<feature type="domain" description="RNA 2-O ribose methyltransferase substrate binding" evidence="11">
    <location>
        <begin position="317"/>
        <end position="399"/>
    </location>
</feature>
<evidence type="ECO:0000256" key="8">
    <source>
        <dbReference type="ARBA" id="ARBA00023128"/>
    </source>
</evidence>
<feature type="region of interest" description="Disordered" evidence="10">
    <location>
        <begin position="266"/>
        <end position="307"/>
    </location>
</feature>
<dbReference type="Gene3D" id="3.40.1280.10">
    <property type="match status" value="1"/>
</dbReference>
<evidence type="ECO:0000313" key="13">
    <source>
        <dbReference type="Proteomes" id="UP001590950"/>
    </source>
</evidence>
<dbReference type="Proteomes" id="UP001590950">
    <property type="component" value="Unassembled WGS sequence"/>
</dbReference>
<dbReference type="SUPFAM" id="SSF75217">
    <property type="entry name" value="alpha/beta knot"/>
    <property type="match status" value="1"/>
</dbReference>
<evidence type="ECO:0000256" key="9">
    <source>
        <dbReference type="ARBA" id="ARBA00034881"/>
    </source>
</evidence>
<evidence type="ECO:0000256" key="10">
    <source>
        <dbReference type="SAM" id="MobiDB-lite"/>
    </source>
</evidence>
<organism evidence="12 13">
    <name type="scientific">Stereocaulon virgatum</name>
    <dbReference type="NCBI Taxonomy" id="373712"/>
    <lineage>
        <taxon>Eukaryota</taxon>
        <taxon>Fungi</taxon>
        <taxon>Dikarya</taxon>
        <taxon>Ascomycota</taxon>
        <taxon>Pezizomycotina</taxon>
        <taxon>Lecanoromycetes</taxon>
        <taxon>OSLEUM clade</taxon>
        <taxon>Lecanoromycetidae</taxon>
        <taxon>Lecanorales</taxon>
        <taxon>Lecanorineae</taxon>
        <taxon>Stereocaulaceae</taxon>
        <taxon>Stereocaulon</taxon>
    </lineage>
</organism>
<feature type="compositionally biased region" description="Basic and acidic residues" evidence="10">
    <location>
        <begin position="72"/>
        <end position="84"/>
    </location>
</feature>
<evidence type="ECO:0000259" key="11">
    <source>
        <dbReference type="SMART" id="SM00967"/>
    </source>
</evidence>
<keyword evidence="7" id="KW-0809">Transit peptide</keyword>
<gene>
    <name evidence="12" type="ORF">N7G274_002222</name>
</gene>